<dbReference type="InterPro" id="IPR029052">
    <property type="entry name" value="Metallo-depent_PP-like"/>
</dbReference>
<dbReference type="Proteomes" id="UP000197003">
    <property type="component" value="Chromosome"/>
</dbReference>
<dbReference type="Pfam" id="PF00149">
    <property type="entry name" value="Metallophos"/>
    <property type="match status" value="1"/>
</dbReference>
<dbReference type="AlphaFoldDB" id="A0A1Z3N497"/>
<sequence length="270" mass="30761">MMKWAFYLSAFVLTSSCAPFVDSPFSDNLLRPERNLNEVAISRLGDIEGDGVIRIGVYSDSHQNYKATDKMAYQMNQATDLDFVAGLGDFTNSAYNLEYDEFMEAIGRLDQININAVGNHDSIGAGPELYRKAFGKSNFYFESATYRYIFFNSNNLENPAEFDPRWLKDRVDETGKNIMIFSHVQLRDNERYFNDDATILGYVIEHPRVKVIFNGHNHVYDLSKDHDTIMMQCGRVAGDDGTHWLTITVQGGQFCVKRMDTGVTTCENIK</sequence>
<dbReference type="GO" id="GO:0016787">
    <property type="term" value="F:hydrolase activity"/>
    <property type="evidence" value="ECO:0007669"/>
    <property type="project" value="UniProtKB-KW"/>
</dbReference>
<dbReference type="InterPro" id="IPR004843">
    <property type="entry name" value="Calcineurin-like_PHP"/>
</dbReference>
<feature type="domain" description="Calcineurin-like phosphoesterase" evidence="2">
    <location>
        <begin position="53"/>
        <end position="220"/>
    </location>
</feature>
<keyword evidence="1" id="KW-0732">Signal</keyword>
<organism evidence="3 4">
    <name type="scientific">Bdellovibrio bacteriovorus</name>
    <dbReference type="NCBI Taxonomy" id="959"/>
    <lineage>
        <taxon>Bacteria</taxon>
        <taxon>Pseudomonadati</taxon>
        <taxon>Bdellovibrionota</taxon>
        <taxon>Bdellovibrionia</taxon>
        <taxon>Bdellovibrionales</taxon>
        <taxon>Pseudobdellovibrionaceae</taxon>
        <taxon>Bdellovibrio</taxon>
    </lineage>
</organism>
<dbReference type="Gene3D" id="3.60.21.10">
    <property type="match status" value="1"/>
</dbReference>
<keyword evidence="3" id="KW-0378">Hydrolase</keyword>
<dbReference type="PANTHER" id="PTHR43143">
    <property type="entry name" value="METALLOPHOSPHOESTERASE, CALCINEURIN SUPERFAMILY"/>
    <property type="match status" value="1"/>
</dbReference>
<evidence type="ECO:0000256" key="1">
    <source>
        <dbReference type="SAM" id="SignalP"/>
    </source>
</evidence>
<dbReference type="InterPro" id="IPR051918">
    <property type="entry name" value="STPP_CPPED1"/>
</dbReference>
<gene>
    <name evidence="3" type="ORF">B9G79_01270</name>
</gene>
<evidence type="ECO:0000313" key="4">
    <source>
        <dbReference type="Proteomes" id="UP000197003"/>
    </source>
</evidence>
<feature type="signal peptide" evidence="1">
    <location>
        <begin position="1"/>
        <end position="20"/>
    </location>
</feature>
<dbReference type="PANTHER" id="PTHR43143:SF1">
    <property type="entry name" value="SERINE_THREONINE-PROTEIN PHOSPHATASE CPPED1"/>
    <property type="match status" value="1"/>
</dbReference>
<dbReference type="RefSeq" id="WP_088563939.1">
    <property type="nucleotide sequence ID" value="NZ_CP020946.1"/>
</dbReference>
<evidence type="ECO:0000259" key="2">
    <source>
        <dbReference type="Pfam" id="PF00149"/>
    </source>
</evidence>
<dbReference type="EMBL" id="CP020946">
    <property type="protein sequence ID" value="ASD62289.1"/>
    <property type="molecule type" value="Genomic_DNA"/>
</dbReference>
<dbReference type="PROSITE" id="PS51257">
    <property type="entry name" value="PROKAR_LIPOPROTEIN"/>
    <property type="match status" value="1"/>
</dbReference>
<dbReference type="SUPFAM" id="SSF56300">
    <property type="entry name" value="Metallo-dependent phosphatases"/>
    <property type="match status" value="1"/>
</dbReference>
<reference evidence="3 4" key="1">
    <citation type="submission" date="2017-04" db="EMBL/GenBank/DDBJ databases">
        <title>Whole genome sequence of Bdellovibrio bacteriovorus strain SSB218315.</title>
        <authorList>
            <person name="Oyedara O."/>
            <person name="Rodriguez-Perez M.A."/>
        </authorList>
    </citation>
    <scope>NUCLEOTIDE SEQUENCE [LARGE SCALE GENOMIC DNA]</scope>
    <source>
        <strain evidence="3 4">SSB218315</strain>
    </source>
</reference>
<evidence type="ECO:0000313" key="3">
    <source>
        <dbReference type="EMBL" id="ASD62289.1"/>
    </source>
</evidence>
<proteinExistence type="predicted"/>
<protein>
    <submittedName>
        <fullName evidence="3">Phosphohydrolase</fullName>
    </submittedName>
</protein>
<dbReference type="OrthoDB" id="5289869at2"/>
<name>A0A1Z3N497_BDEBC</name>
<feature type="chain" id="PRO_5012238539" evidence="1">
    <location>
        <begin position="21"/>
        <end position="270"/>
    </location>
</feature>
<accession>A0A1Z3N497</accession>